<protein>
    <submittedName>
        <fullName evidence="1">Uncharacterized protein</fullName>
    </submittedName>
</protein>
<evidence type="ECO:0000313" key="2">
    <source>
        <dbReference type="Proteomes" id="UP000319976"/>
    </source>
</evidence>
<proteinExistence type="predicted"/>
<dbReference type="KEGG" id="chya:V22_43490"/>
<dbReference type="AlphaFoldDB" id="A0A517TFC3"/>
<organism evidence="1 2">
    <name type="scientific">Calycomorphotria hydatis</name>
    <dbReference type="NCBI Taxonomy" id="2528027"/>
    <lineage>
        <taxon>Bacteria</taxon>
        <taxon>Pseudomonadati</taxon>
        <taxon>Planctomycetota</taxon>
        <taxon>Planctomycetia</taxon>
        <taxon>Planctomycetales</taxon>
        <taxon>Planctomycetaceae</taxon>
        <taxon>Calycomorphotria</taxon>
    </lineage>
</organism>
<dbReference type="EMBL" id="CP036316">
    <property type="protein sequence ID" value="QDT67076.1"/>
    <property type="molecule type" value="Genomic_DNA"/>
</dbReference>
<dbReference type="Proteomes" id="UP000319976">
    <property type="component" value="Chromosome"/>
</dbReference>
<evidence type="ECO:0000313" key="1">
    <source>
        <dbReference type="EMBL" id="QDT67076.1"/>
    </source>
</evidence>
<gene>
    <name evidence="1" type="ORF">V22_43490</name>
</gene>
<accession>A0A517TFC3</accession>
<keyword evidence="2" id="KW-1185">Reference proteome</keyword>
<name>A0A517TFC3_9PLAN</name>
<reference evidence="1 2" key="1">
    <citation type="submission" date="2019-02" db="EMBL/GenBank/DDBJ databases">
        <title>Deep-cultivation of Planctomycetes and their phenomic and genomic characterization uncovers novel biology.</title>
        <authorList>
            <person name="Wiegand S."/>
            <person name="Jogler M."/>
            <person name="Boedeker C."/>
            <person name="Pinto D."/>
            <person name="Vollmers J."/>
            <person name="Rivas-Marin E."/>
            <person name="Kohn T."/>
            <person name="Peeters S.H."/>
            <person name="Heuer A."/>
            <person name="Rast P."/>
            <person name="Oberbeckmann S."/>
            <person name="Bunk B."/>
            <person name="Jeske O."/>
            <person name="Meyerdierks A."/>
            <person name="Storesund J.E."/>
            <person name="Kallscheuer N."/>
            <person name="Luecker S."/>
            <person name="Lage O.M."/>
            <person name="Pohl T."/>
            <person name="Merkel B.J."/>
            <person name="Hornburger P."/>
            <person name="Mueller R.-W."/>
            <person name="Bruemmer F."/>
            <person name="Labrenz M."/>
            <person name="Spormann A.M."/>
            <person name="Op den Camp H."/>
            <person name="Overmann J."/>
            <person name="Amann R."/>
            <person name="Jetten M.S.M."/>
            <person name="Mascher T."/>
            <person name="Medema M.H."/>
            <person name="Devos D.P."/>
            <person name="Kaster A.-K."/>
            <person name="Ovreas L."/>
            <person name="Rohde M."/>
            <person name="Galperin M.Y."/>
            <person name="Jogler C."/>
        </authorList>
    </citation>
    <scope>NUCLEOTIDE SEQUENCE [LARGE SCALE GENOMIC DNA]</scope>
    <source>
        <strain evidence="1 2">V22</strain>
    </source>
</reference>
<sequence length="222" mass="25140">MIRFMSAFRTPLFGRLLLITGLILFAGGAVTLRMAQHFQATSRLESHGLVRYRPCMDDMRSSVGQLKFMKGWMHLWPHEPLAFEASQNIDQQTIAALDGLSIESLLLEAESQLTPEKLDAVCRMQSLKDLSIIVPNTELLNRDVLKKLAQLPNLKDLYIGCDDRQESPAYNFADVEILKESNSLVAVWLTSVVDTHDLSPIELREKVEQLNSHSTIEFDISR</sequence>